<dbReference type="SMART" id="SM00327">
    <property type="entry name" value="VWA"/>
    <property type="match status" value="3"/>
</dbReference>
<evidence type="ECO:0000256" key="1">
    <source>
        <dbReference type="ARBA" id="ARBA00004498"/>
    </source>
</evidence>
<evidence type="ECO:0000256" key="12">
    <source>
        <dbReference type="ARBA" id="ARBA00065069"/>
    </source>
</evidence>
<evidence type="ECO:0000256" key="11">
    <source>
        <dbReference type="ARBA" id="ARBA00044000"/>
    </source>
</evidence>
<feature type="compositionally biased region" description="Low complexity" evidence="14">
    <location>
        <begin position="287"/>
        <end position="300"/>
    </location>
</feature>
<evidence type="ECO:0000259" key="16">
    <source>
        <dbReference type="PROSITE" id="PS50234"/>
    </source>
</evidence>
<dbReference type="Bgee" id="ENSMGAG00000001719">
    <property type="expression patterns" value="Expressed in gizzard and 17 other cell types or tissues"/>
</dbReference>
<dbReference type="SUPFAM" id="SSF53300">
    <property type="entry name" value="vWA-like"/>
    <property type="match status" value="3"/>
</dbReference>
<keyword evidence="7" id="KW-0176">Collagen</keyword>
<dbReference type="InterPro" id="IPR036465">
    <property type="entry name" value="vWFA_dom_sf"/>
</dbReference>
<feature type="domain" description="VWFA" evidence="16">
    <location>
        <begin position="776"/>
        <end position="960"/>
    </location>
</feature>
<evidence type="ECO:0000256" key="6">
    <source>
        <dbReference type="ARBA" id="ARBA00022889"/>
    </source>
</evidence>
<dbReference type="FunCoup" id="G3USK7">
    <property type="interactions" value="392"/>
</dbReference>
<dbReference type="GO" id="GO:0005581">
    <property type="term" value="C:collagen trimer"/>
    <property type="evidence" value="ECO:0007669"/>
    <property type="project" value="UniProtKB-KW"/>
</dbReference>
<keyword evidence="8" id="KW-0325">Glycoprotein</keyword>
<sequence length="965" mass="103638">MSRRTAEMFQQAFLSTLLCVALVPLHAQFDDEPVTSCTEKTDCPISVYFVIDTSESIALQTVPIQSLVDQIKQFIPRFIEKLENEVYQNQVSITWMFGGLHYSDVVEIYSPLTRSKDTYLTKLRAINYLGRGTFTDCAISNMTQQFQSQTARDVKFAVVITDGHVTGSPCGGMKMQAERARDMGIKLFAVAPSEDVYEQGLREIASPPHDLYRSNYTITPKDALHIDENTIERIIKAMKHEAYAECYKMSCLEIAGPAGPKGYRGQKGAKGNMGEPGSPGLKGRQGDPGIEGPIGYPGPKGKLGRIGPPGCKGDRGDKGPDGYPGDAGDQGERGDEGMKGDPGRPGRSGPPGPPGEKGSPGIPGNPGAQGPGGSKGRKGEIGPPGPKGEPGRRGDPGTKGSKGSPGTKGERGDPGPEGPRGLPGEVGNKGARGDQGLPGPRGPTGAVGEPGNIGSRGDPGDLGPRGDAGPPGPKGDRGRPGFSYPGPRGPQGDKGEKGQPGPKGGRGELGPKGTQGTKGEKGEPGDPGPRGEPGSRGPTGEAGPEVEYHCEKRCGALDIMFVIDSSESIGYTNFTLEKNFVVNVVSRLGSIAKDPKSETGARVGVVQYSHEGTFEAIKLDDERINSLSSFKEAVKRLEWIAGGTWTPSALQFAYNKLIKESRREKAQVFAVVITDGRYDPRDDDKNLGALCGRDVLVNTIGIGDIFDQPEQSETLVSIACNEPQRVQKMRLFSDLVAEEFIDKMEDMLCPDPQIVCPELPCQTELAVAQCTQRPVDIVFLLDGSERIGEQNFHRAHHFVEQVAQQLTLARRNDDNMNARIALLQYGSESEQNVVFPLTYNLTEISNALAQIKYLDSSSNIGSAIIHAINNIVLSPGNGQRVARRNAELSFVFITDGITGSKNLEEAINSMKKQDVMPTVVALGSDVDMDVLLKLGLGDRAAIFREKDYESLSQPSFFDRFIRWIC</sequence>
<feature type="domain" description="VWFA" evidence="16">
    <location>
        <begin position="558"/>
        <end position="748"/>
    </location>
</feature>
<feature type="compositionally biased region" description="Gly residues" evidence="14">
    <location>
        <begin position="501"/>
        <end position="510"/>
    </location>
</feature>
<evidence type="ECO:0000256" key="2">
    <source>
        <dbReference type="ARBA" id="ARBA00022525"/>
    </source>
</evidence>
<accession>G3USK7</accession>
<dbReference type="PANTHER" id="PTHR22588">
    <property type="entry name" value="VWFA DOMAIN-CONTAINING PROTEIN"/>
    <property type="match status" value="1"/>
</dbReference>
<dbReference type="InterPro" id="IPR008160">
    <property type="entry name" value="Collagen"/>
</dbReference>
<reference evidence="17" key="3">
    <citation type="submission" date="2025-09" db="UniProtKB">
        <authorList>
            <consortium name="Ensembl"/>
        </authorList>
    </citation>
    <scope>IDENTIFICATION</scope>
</reference>
<dbReference type="FunFam" id="3.40.50.410:FF:000026">
    <property type="entry name" value="Collagen, type VI, alpha 1"/>
    <property type="match status" value="1"/>
</dbReference>
<dbReference type="FunFam" id="3.40.50.410:FF:000052">
    <property type="entry name" value="collagen alpha-2(VI) chain isoform X1"/>
    <property type="match status" value="1"/>
</dbReference>
<dbReference type="Pfam" id="PF00092">
    <property type="entry name" value="VWA"/>
    <property type="match status" value="3"/>
</dbReference>
<feature type="compositionally biased region" description="Basic and acidic residues" evidence="14">
    <location>
        <begin position="330"/>
        <end position="344"/>
    </location>
</feature>
<dbReference type="GO" id="GO:0005576">
    <property type="term" value="C:extracellular region"/>
    <property type="evidence" value="ECO:0007669"/>
    <property type="project" value="Ensembl"/>
</dbReference>
<comment type="subcellular location">
    <subcellularLocation>
        <location evidence="1">Secreted</location>
        <location evidence="1">Extracellular space</location>
        <location evidence="1">Extracellular matrix</location>
    </subcellularLocation>
</comment>
<dbReference type="GO" id="GO:0042383">
    <property type="term" value="C:sarcolemma"/>
    <property type="evidence" value="ECO:0007669"/>
    <property type="project" value="Ensembl"/>
</dbReference>
<keyword evidence="18" id="KW-1185">Reference proteome</keyword>
<comment type="subunit">
    <text evidence="12">Trimers composed of three different chains: alpha 1(VI), alpha 2(VI), and alpha 3(VI).</text>
</comment>
<dbReference type="Proteomes" id="UP000001645">
    <property type="component" value="Chromosome 7"/>
</dbReference>
<evidence type="ECO:0000256" key="9">
    <source>
        <dbReference type="ARBA" id="ARBA00023278"/>
    </source>
</evidence>
<feature type="compositionally biased region" description="Low complexity" evidence="14">
    <location>
        <begin position="398"/>
        <end position="407"/>
    </location>
</feature>
<protein>
    <recommendedName>
        <fullName evidence="13">Collagen alpha-2(VI) chain</fullName>
    </recommendedName>
</protein>
<evidence type="ECO:0000313" key="17">
    <source>
        <dbReference type="Ensembl" id="ENSMGAP00000018682.2"/>
    </source>
</evidence>
<evidence type="ECO:0000256" key="3">
    <source>
        <dbReference type="ARBA" id="ARBA00022530"/>
    </source>
</evidence>
<evidence type="ECO:0000256" key="10">
    <source>
        <dbReference type="ARBA" id="ARBA00043858"/>
    </source>
</evidence>
<dbReference type="InterPro" id="IPR002035">
    <property type="entry name" value="VWF_A"/>
</dbReference>
<evidence type="ECO:0000256" key="7">
    <source>
        <dbReference type="ARBA" id="ARBA00023119"/>
    </source>
</evidence>
<evidence type="ECO:0000256" key="15">
    <source>
        <dbReference type="SAM" id="SignalP"/>
    </source>
</evidence>
<dbReference type="GO" id="GO:0005518">
    <property type="term" value="F:collagen binding"/>
    <property type="evidence" value="ECO:0007669"/>
    <property type="project" value="Ensembl"/>
</dbReference>
<reference evidence="17 18" key="1">
    <citation type="journal article" date="2010" name="PLoS Biol.">
        <title>Multi-platform next-generation sequencing of the domestic turkey (Meleagris gallopavo): genome assembly and analysis.</title>
        <authorList>
            <person name="Dalloul R.A."/>
            <person name="Long J.A."/>
            <person name="Zimin A.V."/>
            <person name="Aslam L."/>
            <person name="Beal K."/>
            <person name="Blomberg L.A."/>
            <person name="Bouffard P."/>
            <person name="Burt D.W."/>
            <person name="Crasta O."/>
            <person name="Crooijmans R.P."/>
            <person name="Cooper K."/>
            <person name="Coulombe R.A."/>
            <person name="De S."/>
            <person name="Delany M.E."/>
            <person name="Dodgson J.B."/>
            <person name="Dong J.J."/>
            <person name="Evans C."/>
            <person name="Frederickson K.M."/>
            <person name="Flicek P."/>
            <person name="Florea L."/>
            <person name="Folkerts O."/>
            <person name="Groenen M.A."/>
            <person name="Harkins T.T."/>
            <person name="Herrero J."/>
            <person name="Hoffmann S."/>
            <person name="Megens H.J."/>
            <person name="Jiang A."/>
            <person name="de Jong P."/>
            <person name="Kaiser P."/>
            <person name="Kim H."/>
            <person name="Kim K.W."/>
            <person name="Kim S."/>
            <person name="Langenberger D."/>
            <person name="Lee M.K."/>
            <person name="Lee T."/>
            <person name="Mane S."/>
            <person name="Marcais G."/>
            <person name="Marz M."/>
            <person name="McElroy A.P."/>
            <person name="Modise T."/>
            <person name="Nefedov M."/>
            <person name="Notredame C."/>
            <person name="Paton I.R."/>
            <person name="Payne W.S."/>
            <person name="Pertea G."/>
            <person name="Prickett D."/>
            <person name="Puiu D."/>
            <person name="Qioa D."/>
            <person name="Raineri E."/>
            <person name="Ruffier M."/>
            <person name="Salzberg S.L."/>
            <person name="Schatz M.C."/>
            <person name="Scheuring C."/>
            <person name="Schmidt C.J."/>
            <person name="Schroeder S."/>
            <person name="Searle S.M."/>
            <person name="Smith E.J."/>
            <person name="Smith J."/>
            <person name="Sonstegard T.S."/>
            <person name="Stadler P.F."/>
            <person name="Tafer H."/>
            <person name="Tu Z.J."/>
            <person name="Van Tassell C.P."/>
            <person name="Vilella A.J."/>
            <person name="Williams K.P."/>
            <person name="Yorke J.A."/>
            <person name="Zhang L."/>
            <person name="Zhang H.B."/>
            <person name="Zhang X."/>
            <person name="Zhang Y."/>
            <person name="Reed K.M."/>
        </authorList>
    </citation>
    <scope>NUCLEOTIDE SEQUENCE [LARGE SCALE GENOMIC DNA]</scope>
</reference>
<dbReference type="Gene3D" id="3.40.50.410">
    <property type="entry name" value="von Willebrand factor, type A domain"/>
    <property type="match status" value="3"/>
</dbReference>
<dbReference type="GeneTree" id="ENSGT00940000155682"/>
<comment type="similarity">
    <text evidence="11">Belongs to the type VI collagen family.</text>
</comment>
<dbReference type="GO" id="GO:0009411">
    <property type="term" value="P:response to UV"/>
    <property type="evidence" value="ECO:0007669"/>
    <property type="project" value="Ensembl"/>
</dbReference>
<evidence type="ECO:0000256" key="13">
    <source>
        <dbReference type="ARBA" id="ARBA00070549"/>
    </source>
</evidence>
<feature type="region of interest" description="Disordered" evidence="14">
    <location>
        <begin position="263"/>
        <end position="545"/>
    </location>
</feature>
<dbReference type="PRINTS" id="PR00453">
    <property type="entry name" value="VWFADOMAIN"/>
</dbReference>
<evidence type="ECO:0000256" key="4">
    <source>
        <dbReference type="ARBA" id="ARBA00022729"/>
    </source>
</evidence>
<dbReference type="GO" id="GO:0007155">
    <property type="term" value="P:cell adhesion"/>
    <property type="evidence" value="ECO:0007669"/>
    <property type="project" value="UniProtKB-KW"/>
</dbReference>
<evidence type="ECO:0000256" key="5">
    <source>
        <dbReference type="ARBA" id="ARBA00022737"/>
    </source>
</evidence>
<evidence type="ECO:0000256" key="8">
    <source>
        <dbReference type="ARBA" id="ARBA00023180"/>
    </source>
</evidence>
<name>G3USK7_MELGA</name>
<feature type="signal peptide" evidence="15">
    <location>
        <begin position="1"/>
        <end position="27"/>
    </location>
</feature>
<organism evidence="17 18">
    <name type="scientific">Meleagris gallopavo</name>
    <name type="common">Wild turkey</name>
    <dbReference type="NCBI Taxonomy" id="9103"/>
    <lineage>
        <taxon>Eukaryota</taxon>
        <taxon>Metazoa</taxon>
        <taxon>Chordata</taxon>
        <taxon>Craniata</taxon>
        <taxon>Vertebrata</taxon>
        <taxon>Euteleostomi</taxon>
        <taxon>Archelosauria</taxon>
        <taxon>Archosauria</taxon>
        <taxon>Dinosauria</taxon>
        <taxon>Saurischia</taxon>
        <taxon>Theropoda</taxon>
        <taxon>Coelurosauria</taxon>
        <taxon>Aves</taxon>
        <taxon>Neognathae</taxon>
        <taxon>Galloanserae</taxon>
        <taxon>Galliformes</taxon>
        <taxon>Phasianidae</taxon>
        <taxon>Meleagridinae</taxon>
        <taxon>Meleagris</taxon>
    </lineage>
</organism>
<keyword evidence="4 15" id="KW-0732">Signal</keyword>
<dbReference type="CDD" id="cd00198">
    <property type="entry name" value="vWFA"/>
    <property type="match status" value="1"/>
</dbReference>
<dbReference type="GO" id="GO:0043491">
    <property type="term" value="P:phosphatidylinositol 3-kinase/protein kinase B signal transduction"/>
    <property type="evidence" value="ECO:0007669"/>
    <property type="project" value="Ensembl"/>
</dbReference>
<dbReference type="FunFam" id="3.40.50.410:FF:000027">
    <property type="entry name" value="collagen alpha-2(VI) chain isoform X1"/>
    <property type="match status" value="1"/>
</dbReference>
<dbReference type="PANTHER" id="PTHR22588:SF15">
    <property type="entry name" value="VWFA DOMAIN-CONTAINING PROTEIN"/>
    <property type="match status" value="1"/>
</dbReference>
<dbReference type="Pfam" id="PF01391">
    <property type="entry name" value="Collagen"/>
    <property type="match status" value="1"/>
</dbReference>
<dbReference type="Ensembl" id="ENSMGAT00000018366.2">
    <property type="protein sequence ID" value="ENSMGAP00000018682.2"/>
    <property type="gene ID" value="ENSMGAG00000001719.3"/>
</dbReference>
<dbReference type="OrthoDB" id="9944853at2759"/>
<gene>
    <name evidence="17" type="primary">COL6A2</name>
</gene>
<feature type="chain" id="PRO_5032300359" description="Collagen alpha-2(VI) chain" evidence="15">
    <location>
        <begin position="28"/>
        <end position="965"/>
    </location>
</feature>
<feature type="domain" description="VWFA" evidence="16">
    <location>
        <begin position="46"/>
        <end position="234"/>
    </location>
</feature>
<evidence type="ECO:0000256" key="14">
    <source>
        <dbReference type="SAM" id="MobiDB-lite"/>
    </source>
</evidence>
<dbReference type="InParanoid" id="G3USK7"/>
<keyword evidence="9" id="KW-0379">Hydroxylation</keyword>
<reference evidence="17" key="2">
    <citation type="submission" date="2025-08" db="UniProtKB">
        <authorList>
            <consortium name="Ensembl"/>
        </authorList>
    </citation>
    <scope>IDENTIFICATION</scope>
</reference>
<dbReference type="PROSITE" id="PS50234">
    <property type="entry name" value="VWFA"/>
    <property type="match status" value="3"/>
</dbReference>
<keyword evidence="2" id="KW-0964">Secreted</keyword>
<dbReference type="AlphaFoldDB" id="G3USK7"/>
<keyword evidence="3" id="KW-0272">Extracellular matrix</keyword>
<dbReference type="GO" id="GO:0031012">
    <property type="term" value="C:extracellular matrix"/>
    <property type="evidence" value="ECO:0007669"/>
    <property type="project" value="Ensembl"/>
</dbReference>
<evidence type="ECO:0000313" key="18">
    <source>
        <dbReference type="Proteomes" id="UP000001645"/>
    </source>
</evidence>
<proteinExistence type="inferred from homology"/>
<keyword evidence="5" id="KW-0677">Repeat</keyword>
<dbReference type="GO" id="GO:0051402">
    <property type="term" value="P:neuron apoptotic process"/>
    <property type="evidence" value="ECO:0007669"/>
    <property type="project" value="Ensembl"/>
</dbReference>
<comment type="function">
    <text evidence="10">Collagen VI acts as a cell-binding protein.</text>
</comment>
<dbReference type="InterPro" id="IPR052229">
    <property type="entry name" value="Collagen-VI/PIF"/>
</dbReference>
<keyword evidence="6" id="KW-0130">Cell adhesion</keyword>